<feature type="compositionally biased region" description="Basic and acidic residues" evidence="12">
    <location>
        <begin position="199"/>
        <end position="211"/>
    </location>
</feature>
<comment type="catalytic activity">
    <reaction evidence="10">
        <text>L-threonyl-[protein] + ATP = O-phospho-L-threonyl-[protein] + ADP + H(+)</text>
        <dbReference type="Rhea" id="RHEA:46608"/>
        <dbReference type="Rhea" id="RHEA-COMP:11060"/>
        <dbReference type="Rhea" id="RHEA-COMP:11605"/>
        <dbReference type="ChEBI" id="CHEBI:15378"/>
        <dbReference type="ChEBI" id="CHEBI:30013"/>
        <dbReference type="ChEBI" id="CHEBI:30616"/>
        <dbReference type="ChEBI" id="CHEBI:61977"/>
        <dbReference type="ChEBI" id="CHEBI:456216"/>
        <dbReference type="EC" id="2.7.11.1"/>
    </reaction>
</comment>
<dbReference type="STRING" id="1658174.A0A1J9Q9U8"/>
<gene>
    <name evidence="14" type="ORF">ACJ73_09269</name>
</gene>
<comment type="subunit">
    <text evidence="3">Component of the EKC/KEOPS complex composed of at least BUD32, CGI121, GON7, KAE1 and PCC1; the whole complex dimerizes.</text>
</comment>
<evidence type="ECO:0000313" key="15">
    <source>
        <dbReference type="Proteomes" id="UP000242791"/>
    </source>
</evidence>
<dbReference type="GO" id="GO:0005524">
    <property type="term" value="F:ATP binding"/>
    <property type="evidence" value="ECO:0007669"/>
    <property type="project" value="InterPro"/>
</dbReference>
<evidence type="ECO:0000256" key="4">
    <source>
        <dbReference type="ARBA" id="ARBA00012513"/>
    </source>
</evidence>
<keyword evidence="7" id="KW-0779">Telomere</keyword>
<dbReference type="Proteomes" id="UP000242791">
    <property type="component" value="Unassembled WGS sequence"/>
</dbReference>
<dbReference type="PANTHER" id="PTHR38248">
    <property type="entry name" value="FUNK1 6"/>
    <property type="match status" value="1"/>
</dbReference>
<dbReference type="EC" id="2.7.11.1" evidence="4"/>
<evidence type="ECO:0000256" key="10">
    <source>
        <dbReference type="ARBA" id="ARBA00047899"/>
    </source>
</evidence>
<evidence type="ECO:0000256" key="1">
    <source>
        <dbReference type="ARBA" id="ARBA00003747"/>
    </source>
</evidence>
<comment type="subcellular location">
    <subcellularLocation>
        <location evidence="2">Chromosome</location>
        <location evidence="2">Telomere</location>
    </subcellularLocation>
</comment>
<sequence length="227" mass="25984">YESPLELLKALCDAIKAHRSLYLDASILHRDISEHNIIITDPDKAGGYSGMLINLDLAKEVGIGRSGARRQAGTMEFMAIEVLLNIDHTYRHDLESFFYVLIWQCARNGWGKDKYSKDSKLRLIVGTPQDPNRLYDPIIKAYDDAITQFELGNLTHDKFIYYLETILSTESDKLATMLDFEPLKARYYAPSEPTSSAGRPDEYHQPQRDFQSKITSKRKVPPSRPLR</sequence>
<evidence type="ECO:0000256" key="2">
    <source>
        <dbReference type="ARBA" id="ARBA00004574"/>
    </source>
</evidence>
<keyword evidence="7" id="KW-0158">Chromosome</keyword>
<dbReference type="AlphaFoldDB" id="A0A1J9Q9U8"/>
<evidence type="ECO:0000256" key="8">
    <source>
        <dbReference type="ARBA" id="ARBA00030980"/>
    </source>
</evidence>
<feature type="compositionally biased region" description="Basic residues" evidence="12">
    <location>
        <begin position="215"/>
        <end position="227"/>
    </location>
</feature>
<comment type="function">
    <text evidence="1">Component of the EKC/KEOPS complex that is required for the formation of a threonylcarbamoyl group on adenosine at position 37 (t(6)A37) in tRNAs that read codons beginning with adenine. The complex is probably involved in the transfer of the threonylcarbamoyl moiety of threonylcarbamoyl-AMP (TC-AMP) to the N6 group of A37. BUD32 has ATPase activity in the context of the EKC/KEOPS complex and likely plays a supporting role to the catalytic subunit KAE1. The EKC/KEOPS complex also promotes both telomere uncapping and telomere elongation. The complex is required for efficient recruitment of transcriptional coactivators.</text>
</comment>
<dbReference type="PANTHER" id="PTHR38248:SF2">
    <property type="entry name" value="FUNK1 11"/>
    <property type="match status" value="1"/>
</dbReference>
<dbReference type="Gene3D" id="1.10.510.10">
    <property type="entry name" value="Transferase(Phosphotransferase) domain 1"/>
    <property type="match status" value="1"/>
</dbReference>
<dbReference type="PROSITE" id="PS50011">
    <property type="entry name" value="PROTEIN_KINASE_DOM"/>
    <property type="match status" value="1"/>
</dbReference>
<feature type="non-terminal residue" evidence="14">
    <location>
        <position position="1"/>
    </location>
</feature>
<evidence type="ECO:0000256" key="6">
    <source>
        <dbReference type="ARBA" id="ARBA00019973"/>
    </source>
</evidence>
<feature type="domain" description="Protein kinase" evidence="13">
    <location>
        <begin position="1"/>
        <end position="227"/>
    </location>
</feature>
<dbReference type="OrthoDB" id="4353729at2759"/>
<keyword evidence="15" id="KW-1185">Reference proteome</keyword>
<dbReference type="InterPro" id="IPR000719">
    <property type="entry name" value="Prot_kinase_dom"/>
</dbReference>
<protein>
    <recommendedName>
        <fullName evidence="6">EKC/KEOPS complex subunit BUD32</fullName>
        <ecNumber evidence="4">2.7.11.1</ecNumber>
    </recommendedName>
    <alternativeName>
        <fullName evidence="8 9">Atypical Serine/threonine protein kinase BUD32</fullName>
    </alternativeName>
    <alternativeName>
        <fullName evidence="5">EKC/KEOPS complex subunit bud32</fullName>
    </alternativeName>
</protein>
<evidence type="ECO:0000256" key="7">
    <source>
        <dbReference type="ARBA" id="ARBA00022895"/>
    </source>
</evidence>
<evidence type="ECO:0000256" key="3">
    <source>
        <dbReference type="ARBA" id="ARBA00011534"/>
    </source>
</evidence>
<name>A0A1J9Q9U8_9EURO</name>
<proteinExistence type="predicted"/>
<evidence type="ECO:0000256" key="9">
    <source>
        <dbReference type="ARBA" id="ARBA00033194"/>
    </source>
</evidence>
<dbReference type="GO" id="GO:0004674">
    <property type="term" value="F:protein serine/threonine kinase activity"/>
    <property type="evidence" value="ECO:0007669"/>
    <property type="project" value="UniProtKB-EC"/>
</dbReference>
<dbReference type="VEuPathDB" id="FungiDB:ACJ73_09269"/>
<dbReference type="EMBL" id="LGTZ01002531">
    <property type="protein sequence ID" value="OJD12951.1"/>
    <property type="molecule type" value="Genomic_DNA"/>
</dbReference>
<reference evidence="14 15" key="1">
    <citation type="submission" date="2015-08" db="EMBL/GenBank/DDBJ databases">
        <title>Emmonsia species relationships and genome sequence.</title>
        <authorList>
            <person name="Cuomo C.A."/>
            <person name="Schwartz I.S."/>
            <person name="Kenyon C."/>
            <person name="De Hoog G.S."/>
            <person name="Govender N.P."/>
            <person name="Botha A."/>
            <person name="Moreno L."/>
            <person name="De Vries M."/>
            <person name="Munoz J.F."/>
            <person name="Stielow J.B."/>
        </authorList>
    </citation>
    <scope>NUCLEOTIDE SEQUENCE [LARGE SCALE GENOMIC DNA]</scope>
    <source>
        <strain evidence="14 15">EI222</strain>
    </source>
</reference>
<dbReference type="PROSITE" id="PS00109">
    <property type="entry name" value="PROTEIN_KINASE_TYR"/>
    <property type="match status" value="1"/>
</dbReference>
<dbReference type="GO" id="GO:0000781">
    <property type="term" value="C:chromosome, telomeric region"/>
    <property type="evidence" value="ECO:0007669"/>
    <property type="project" value="UniProtKB-SubCell"/>
</dbReference>
<dbReference type="InterPro" id="IPR040976">
    <property type="entry name" value="Pkinase_fungal"/>
</dbReference>
<dbReference type="SUPFAM" id="SSF56112">
    <property type="entry name" value="Protein kinase-like (PK-like)"/>
    <property type="match status" value="1"/>
</dbReference>
<dbReference type="Pfam" id="PF17667">
    <property type="entry name" value="Pkinase_fungal"/>
    <property type="match status" value="1"/>
</dbReference>
<organism evidence="14 15">
    <name type="scientific">Blastomyces percursus</name>
    <dbReference type="NCBI Taxonomy" id="1658174"/>
    <lineage>
        <taxon>Eukaryota</taxon>
        <taxon>Fungi</taxon>
        <taxon>Dikarya</taxon>
        <taxon>Ascomycota</taxon>
        <taxon>Pezizomycotina</taxon>
        <taxon>Eurotiomycetes</taxon>
        <taxon>Eurotiomycetidae</taxon>
        <taxon>Onygenales</taxon>
        <taxon>Ajellomycetaceae</taxon>
        <taxon>Blastomyces</taxon>
    </lineage>
</organism>
<evidence type="ECO:0000256" key="11">
    <source>
        <dbReference type="ARBA" id="ARBA00048679"/>
    </source>
</evidence>
<comment type="catalytic activity">
    <reaction evidence="11">
        <text>L-seryl-[protein] + ATP = O-phospho-L-seryl-[protein] + ADP + H(+)</text>
        <dbReference type="Rhea" id="RHEA:17989"/>
        <dbReference type="Rhea" id="RHEA-COMP:9863"/>
        <dbReference type="Rhea" id="RHEA-COMP:11604"/>
        <dbReference type="ChEBI" id="CHEBI:15378"/>
        <dbReference type="ChEBI" id="CHEBI:29999"/>
        <dbReference type="ChEBI" id="CHEBI:30616"/>
        <dbReference type="ChEBI" id="CHEBI:83421"/>
        <dbReference type="ChEBI" id="CHEBI:456216"/>
        <dbReference type="EC" id="2.7.11.1"/>
    </reaction>
</comment>
<evidence type="ECO:0000259" key="13">
    <source>
        <dbReference type="PROSITE" id="PS50011"/>
    </source>
</evidence>
<dbReference type="InterPro" id="IPR011009">
    <property type="entry name" value="Kinase-like_dom_sf"/>
</dbReference>
<evidence type="ECO:0000313" key="14">
    <source>
        <dbReference type="EMBL" id="OJD12951.1"/>
    </source>
</evidence>
<comment type="caution">
    <text evidence="14">The sequence shown here is derived from an EMBL/GenBank/DDBJ whole genome shotgun (WGS) entry which is preliminary data.</text>
</comment>
<feature type="region of interest" description="Disordered" evidence="12">
    <location>
        <begin position="190"/>
        <end position="227"/>
    </location>
</feature>
<accession>A0A1J9Q9U8</accession>
<evidence type="ECO:0000256" key="5">
    <source>
        <dbReference type="ARBA" id="ARBA00013948"/>
    </source>
</evidence>
<dbReference type="InterPro" id="IPR008266">
    <property type="entry name" value="Tyr_kinase_AS"/>
</dbReference>
<evidence type="ECO:0000256" key="12">
    <source>
        <dbReference type="SAM" id="MobiDB-lite"/>
    </source>
</evidence>